<dbReference type="PRINTS" id="PR00406">
    <property type="entry name" value="CYTB5RDTASE"/>
</dbReference>
<keyword evidence="12" id="KW-0472">Membrane</keyword>
<dbReference type="PRINTS" id="PR00371">
    <property type="entry name" value="FPNCR"/>
</dbReference>
<dbReference type="SUPFAM" id="SSF63380">
    <property type="entry name" value="Riboflavin synthase domain-like"/>
    <property type="match status" value="1"/>
</dbReference>
<proteinExistence type="inferred from homology"/>
<dbReference type="Pfam" id="PF00173">
    <property type="entry name" value="Cyt-b5"/>
    <property type="match status" value="1"/>
</dbReference>
<dbReference type="InterPro" id="IPR017927">
    <property type="entry name" value="FAD-bd_FR_type"/>
</dbReference>
<keyword evidence="7 14" id="KW-0479">Metal-binding</keyword>
<keyword evidence="9" id="KW-0560">Oxidoreductase</keyword>
<dbReference type="CDD" id="cd06183">
    <property type="entry name" value="cyt_b5_reduct_like"/>
    <property type="match status" value="1"/>
</dbReference>
<evidence type="ECO:0000259" key="15">
    <source>
        <dbReference type="PROSITE" id="PS50255"/>
    </source>
</evidence>
<dbReference type="PRINTS" id="PR00363">
    <property type="entry name" value="CYTOCHROMEB5"/>
</dbReference>
<dbReference type="SUPFAM" id="SSF55856">
    <property type="entry name" value="Cytochrome b5-like heme/steroid binding domain"/>
    <property type="match status" value="1"/>
</dbReference>
<evidence type="ECO:0000256" key="12">
    <source>
        <dbReference type="ARBA" id="ARBA00023136"/>
    </source>
</evidence>
<dbReference type="Gene3D" id="3.40.50.80">
    <property type="entry name" value="Nucleotide-binding domain of ferredoxin-NADP reductase (FNR) module"/>
    <property type="match status" value="1"/>
</dbReference>
<evidence type="ECO:0000256" key="13">
    <source>
        <dbReference type="PIRSR" id="PIRSR601834-1"/>
    </source>
</evidence>
<feature type="binding site" evidence="13">
    <location>
        <position position="357"/>
    </location>
    <ligand>
        <name>FAD</name>
        <dbReference type="ChEBI" id="CHEBI:57692"/>
    </ligand>
</feature>
<name>A0A6A6Q0J6_9PEZI</name>
<evidence type="ECO:0000256" key="10">
    <source>
        <dbReference type="ARBA" id="ARBA00023004"/>
    </source>
</evidence>
<dbReference type="PROSITE" id="PS00191">
    <property type="entry name" value="CYTOCHROME_B5_1"/>
    <property type="match status" value="1"/>
</dbReference>
<evidence type="ECO:0000256" key="11">
    <source>
        <dbReference type="ARBA" id="ARBA00023027"/>
    </source>
</evidence>
<reference evidence="17" key="1">
    <citation type="journal article" date="2020" name="Stud. Mycol.">
        <title>101 Dothideomycetes genomes: a test case for predicting lifestyles and emergence of pathogens.</title>
        <authorList>
            <person name="Haridas S."/>
            <person name="Albert R."/>
            <person name="Binder M."/>
            <person name="Bloem J."/>
            <person name="Labutti K."/>
            <person name="Salamov A."/>
            <person name="Andreopoulos B."/>
            <person name="Baker S."/>
            <person name="Barry K."/>
            <person name="Bills G."/>
            <person name="Bluhm B."/>
            <person name="Cannon C."/>
            <person name="Castanera R."/>
            <person name="Culley D."/>
            <person name="Daum C."/>
            <person name="Ezra D."/>
            <person name="Gonzalez J."/>
            <person name="Henrissat B."/>
            <person name="Kuo A."/>
            <person name="Liang C."/>
            <person name="Lipzen A."/>
            <person name="Lutzoni F."/>
            <person name="Magnuson J."/>
            <person name="Mondo S."/>
            <person name="Nolan M."/>
            <person name="Ohm R."/>
            <person name="Pangilinan J."/>
            <person name="Park H.-J."/>
            <person name="Ramirez L."/>
            <person name="Alfaro M."/>
            <person name="Sun H."/>
            <person name="Tritt A."/>
            <person name="Yoshinaga Y."/>
            <person name="Zwiers L.-H."/>
            <person name="Turgeon B."/>
            <person name="Goodwin S."/>
            <person name="Spatafora J."/>
            <person name="Crous P."/>
            <person name="Grigoriev I."/>
        </authorList>
    </citation>
    <scope>NUCLEOTIDE SEQUENCE</scope>
    <source>
        <strain evidence="17">CBS 113389</strain>
    </source>
</reference>
<dbReference type="PROSITE" id="PS50255">
    <property type="entry name" value="CYTOCHROME_B5_2"/>
    <property type="match status" value="1"/>
</dbReference>
<feature type="domain" description="Cytochrome b5 heme-binding" evidence="15">
    <location>
        <begin position="20"/>
        <end position="96"/>
    </location>
</feature>
<dbReference type="GO" id="GO:0005741">
    <property type="term" value="C:mitochondrial outer membrane"/>
    <property type="evidence" value="ECO:0007669"/>
    <property type="project" value="UniProtKB-SubCell"/>
</dbReference>
<dbReference type="PANTHER" id="PTHR19370:SF178">
    <property type="entry name" value="CYTOCHROME-B5 REDUCTASE"/>
    <property type="match status" value="1"/>
</dbReference>
<organism evidence="17 18">
    <name type="scientific">Neohortaea acidophila</name>
    <dbReference type="NCBI Taxonomy" id="245834"/>
    <lineage>
        <taxon>Eukaryota</taxon>
        <taxon>Fungi</taxon>
        <taxon>Dikarya</taxon>
        <taxon>Ascomycota</taxon>
        <taxon>Pezizomycotina</taxon>
        <taxon>Dothideomycetes</taxon>
        <taxon>Dothideomycetidae</taxon>
        <taxon>Mycosphaerellales</taxon>
        <taxon>Teratosphaeriaceae</taxon>
        <taxon>Neohortaea</taxon>
    </lineage>
</organism>
<comment type="subcellular location">
    <subcellularLocation>
        <location evidence="2">Mitochondrion outer membrane</location>
        <topology evidence="2">Single-pass membrane protein</topology>
    </subcellularLocation>
</comment>
<dbReference type="InterPro" id="IPR001433">
    <property type="entry name" value="OxRdtase_FAD/NAD-bd"/>
</dbReference>
<evidence type="ECO:0000256" key="3">
    <source>
        <dbReference type="ARBA" id="ARBA00006105"/>
    </source>
</evidence>
<evidence type="ECO:0000256" key="9">
    <source>
        <dbReference type="ARBA" id="ARBA00023002"/>
    </source>
</evidence>
<evidence type="ECO:0000256" key="7">
    <source>
        <dbReference type="ARBA" id="ARBA00022723"/>
    </source>
</evidence>
<gene>
    <name evidence="17" type="ORF">BDY17DRAFT_322384</name>
</gene>
<keyword evidence="5 13" id="KW-0285">Flavoprotein</keyword>
<dbReference type="PANTHER" id="PTHR19370">
    <property type="entry name" value="NADH-CYTOCHROME B5 REDUCTASE"/>
    <property type="match status" value="1"/>
</dbReference>
<evidence type="ECO:0000256" key="1">
    <source>
        <dbReference type="ARBA" id="ARBA00001974"/>
    </source>
</evidence>
<evidence type="ECO:0000259" key="16">
    <source>
        <dbReference type="PROSITE" id="PS51384"/>
    </source>
</evidence>
<dbReference type="GO" id="GO:0046872">
    <property type="term" value="F:metal ion binding"/>
    <property type="evidence" value="ECO:0007669"/>
    <property type="project" value="UniProtKB-UniRule"/>
</dbReference>
<dbReference type="GO" id="GO:0020037">
    <property type="term" value="F:heme binding"/>
    <property type="evidence" value="ECO:0007669"/>
    <property type="project" value="UniProtKB-UniRule"/>
</dbReference>
<dbReference type="RefSeq" id="XP_033592120.1">
    <property type="nucleotide sequence ID" value="XM_033736797.1"/>
</dbReference>
<feature type="domain" description="FAD-binding FR-type" evidence="16">
    <location>
        <begin position="237"/>
        <end position="340"/>
    </location>
</feature>
<dbReference type="Gene3D" id="3.10.120.10">
    <property type="entry name" value="Cytochrome b5-like heme/steroid binding domain"/>
    <property type="match status" value="1"/>
</dbReference>
<dbReference type="InterPro" id="IPR001199">
    <property type="entry name" value="Cyt_B5-like_heme/steroid-bd"/>
</dbReference>
<dbReference type="InterPro" id="IPR008333">
    <property type="entry name" value="Cbr1-like_FAD-bd_dom"/>
</dbReference>
<dbReference type="FunFam" id="3.10.120.10:FF:000002">
    <property type="entry name" value="Cytochrome b5 type B"/>
    <property type="match status" value="1"/>
</dbReference>
<evidence type="ECO:0000256" key="4">
    <source>
        <dbReference type="ARBA" id="ARBA00022617"/>
    </source>
</evidence>
<evidence type="ECO:0000256" key="14">
    <source>
        <dbReference type="RuleBase" id="RU362121"/>
    </source>
</evidence>
<feature type="binding site" evidence="13">
    <location>
        <position position="306"/>
    </location>
    <ligand>
        <name>FAD</name>
        <dbReference type="ChEBI" id="CHEBI:57692"/>
    </ligand>
</feature>
<keyword evidence="8 13" id="KW-0274">FAD</keyword>
<dbReference type="InterPro" id="IPR036400">
    <property type="entry name" value="Cyt_B5-like_heme/steroid_sf"/>
</dbReference>
<dbReference type="GeneID" id="54477799"/>
<dbReference type="InterPro" id="IPR001834">
    <property type="entry name" value="CBR-like"/>
</dbReference>
<comment type="cofactor">
    <cofactor evidence="1 13">
        <name>FAD</name>
        <dbReference type="ChEBI" id="CHEBI:57692"/>
    </cofactor>
</comment>
<feature type="binding site" evidence="13">
    <location>
        <position position="291"/>
    </location>
    <ligand>
        <name>FAD</name>
        <dbReference type="ChEBI" id="CHEBI:57692"/>
    </ligand>
</feature>
<evidence type="ECO:0000313" key="17">
    <source>
        <dbReference type="EMBL" id="KAF2485551.1"/>
    </source>
</evidence>
<evidence type="ECO:0000256" key="2">
    <source>
        <dbReference type="ARBA" id="ARBA00004572"/>
    </source>
</evidence>
<dbReference type="InterPro" id="IPR001709">
    <property type="entry name" value="Flavoprot_Pyr_Nucl_cyt_Rdtase"/>
</dbReference>
<keyword evidence="6" id="KW-0812">Transmembrane</keyword>
<dbReference type="GO" id="GO:0005783">
    <property type="term" value="C:endoplasmic reticulum"/>
    <property type="evidence" value="ECO:0007669"/>
    <property type="project" value="TreeGrafter"/>
</dbReference>
<dbReference type="Pfam" id="PF00970">
    <property type="entry name" value="FAD_binding_6"/>
    <property type="match status" value="1"/>
</dbReference>
<dbReference type="FunFam" id="3.40.50.80:FF:000009">
    <property type="entry name" value="NADH-cytochrome b5 reductase"/>
    <property type="match status" value="1"/>
</dbReference>
<dbReference type="InterPro" id="IPR039261">
    <property type="entry name" value="FNR_nucleotide-bd"/>
</dbReference>
<dbReference type="Proteomes" id="UP000799767">
    <property type="component" value="Unassembled WGS sequence"/>
</dbReference>
<comment type="similarity">
    <text evidence="14">Belongs to the cytochrome b5 family.</text>
</comment>
<dbReference type="GO" id="GO:0016491">
    <property type="term" value="F:oxidoreductase activity"/>
    <property type="evidence" value="ECO:0007669"/>
    <property type="project" value="UniProtKB-KW"/>
</dbReference>
<keyword evidence="4 14" id="KW-0349">Heme</keyword>
<evidence type="ECO:0000256" key="8">
    <source>
        <dbReference type="ARBA" id="ARBA00022827"/>
    </source>
</evidence>
<keyword evidence="11" id="KW-0520">NAD</keyword>
<keyword evidence="18" id="KW-1185">Reference proteome</keyword>
<dbReference type="SMART" id="SM01117">
    <property type="entry name" value="Cyt-b5"/>
    <property type="match status" value="1"/>
</dbReference>
<dbReference type="AlphaFoldDB" id="A0A6A6Q0J6"/>
<evidence type="ECO:0000256" key="6">
    <source>
        <dbReference type="ARBA" id="ARBA00022692"/>
    </source>
</evidence>
<dbReference type="SUPFAM" id="SSF52343">
    <property type="entry name" value="Ferredoxin reductase-like, C-terminal NADP-linked domain"/>
    <property type="match status" value="1"/>
</dbReference>
<dbReference type="Pfam" id="PF00175">
    <property type="entry name" value="NAD_binding_1"/>
    <property type="match status" value="1"/>
</dbReference>
<dbReference type="PROSITE" id="PS51384">
    <property type="entry name" value="FAD_FR"/>
    <property type="match status" value="1"/>
</dbReference>
<sequence>MAPSVERKELKAEWKNEVKVKTYKLDDVATHNTKGDTWIVIHGHVYDVSDYVRDHPGGADTLSGVAGKDATSDYEDVGHSNDADEIMHAFLVGVIEGNTEEEGGASKSDEAVPETTVVVRRGPEDMRPKSSTAQKGLGLKTELGLFAAGTVSLVWALNHFHVLPRLSAQLPQLKLSARGSFTHGFLTASIVSGIVGIVGAQYLSSAISFGEGFEKYQPRKPAVSPTKDYKKGVLTPNEYQPYALVQKEELADGIFRFVFALPSKYSILGLPIGQHIAIRGEVDGKTITRSYTPVSNNRDLGRMELLIRIYPDGQMGKYLSSLSVGDRVDIRGPKGAMKYRKDLARHIGMVGGGTGITPLFQLVRAICEDANDKTKITLVYGNRTEKDILMRKRLDAFAAQSNGQFEVHYILDHPSDGWQGRSGYVTKDLLDEVMPKPSKDSRVLLCGPPGMVNATKKSLEELGFEAPGAVSKMTDQIFCF</sequence>
<feature type="binding site" evidence="13">
    <location>
        <position position="289"/>
    </location>
    <ligand>
        <name>FAD</name>
        <dbReference type="ChEBI" id="CHEBI:57692"/>
    </ligand>
</feature>
<comment type="similarity">
    <text evidence="3">Belongs to the flavoprotein pyridine nucleotide cytochrome reductase family.</text>
</comment>
<keyword evidence="10 14" id="KW-0408">Iron</keyword>
<dbReference type="Gene3D" id="2.40.30.10">
    <property type="entry name" value="Translation factors"/>
    <property type="match status" value="1"/>
</dbReference>
<dbReference type="OrthoDB" id="432685at2759"/>
<evidence type="ECO:0000256" key="5">
    <source>
        <dbReference type="ARBA" id="ARBA00022630"/>
    </source>
</evidence>
<accession>A0A6A6Q0J6</accession>
<evidence type="ECO:0000313" key="18">
    <source>
        <dbReference type="Proteomes" id="UP000799767"/>
    </source>
</evidence>
<protein>
    <submittedName>
        <fullName evidence="17">Uncharacterized protein</fullName>
    </submittedName>
</protein>
<feature type="binding site" evidence="13">
    <location>
        <position position="315"/>
    </location>
    <ligand>
        <name>FAD</name>
        <dbReference type="ChEBI" id="CHEBI:57692"/>
    </ligand>
</feature>
<dbReference type="EMBL" id="MU001633">
    <property type="protein sequence ID" value="KAF2485551.1"/>
    <property type="molecule type" value="Genomic_DNA"/>
</dbReference>
<dbReference type="InterPro" id="IPR018506">
    <property type="entry name" value="Cyt_B5_heme-BS"/>
</dbReference>
<dbReference type="InterPro" id="IPR017938">
    <property type="entry name" value="Riboflavin_synthase-like_b-brl"/>
</dbReference>